<evidence type="ECO:0000256" key="5">
    <source>
        <dbReference type="SAM" id="Phobius"/>
    </source>
</evidence>
<protein>
    <submittedName>
        <fullName evidence="7">Sulfate permease</fullName>
    </submittedName>
</protein>
<proteinExistence type="predicted"/>
<feature type="transmembrane region" description="Helical" evidence="5">
    <location>
        <begin position="26"/>
        <end position="46"/>
    </location>
</feature>
<feature type="transmembrane region" description="Helical" evidence="5">
    <location>
        <begin position="101"/>
        <end position="122"/>
    </location>
</feature>
<keyword evidence="2 5" id="KW-0812">Transmembrane</keyword>
<reference evidence="7" key="1">
    <citation type="submission" date="2019-02" db="EMBL/GenBank/DDBJ databases">
        <authorList>
            <person name="Li S.-H."/>
        </authorList>
    </citation>
    <scope>NUCLEOTIDE SEQUENCE</scope>
    <source>
        <strain evidence="7">IMCC14734</strain>
    </source>
</reference>
<keyword evidence="8" id="KW-1185">Reference proteome</keyword>
<dbReference type="InterPro" id="IPR036513">
    <property type="entry name" value="STAS_dom_sf"/>
</dbReference>
<dbReference type="EMBL" id="SHNN01000004">
    <property type="protein sequence ID" value="MCX2982889.1"/>
    <property type="molecule type" value="Genomic_DNA"/>
</dbReference>
<dbReference type="CDD" id="cd07042">
    <property type="entry name" value="STAS_SulP_like_sulfate_transporter"/>
    <property type="match status" value="1"/>
</dbReference>
<dbReference type="Pfam" id="PF00916">
    <property type="entry name" value="Sulfate_transp"/>
    <property type="match status" value="1"/>
</dbReference>
<dbReference type="InterPro" id="IPR011547">
    <property type="entry name" value="SLC26A/SulP_dom"/>
</dbReference>
<dbReference type="Proteomes" id="UP001143362">
    <property type="component" value="Unassembled WGS sequence"/>
</dbReference>
<feature type="transmembrane region" description="Helical" evidence="5">
    <location>
        <begin position="218"/>
        <end position="237"/>
    </location>
</feature>
<dbReference type="InterPro" id="IPR002645">
    <property type="entry name" value="STAS_dom"/>
</dbReference>
<evidence type="ECO:0000259" key="6">
    <source>
        <dbReference type="PROSITE" id="PS50801"/>
    </source>
</evidence>
<evidence type="ECO:0000256" key="3">
    <source>
        <dbReference type="ARBA" id="ARBA00022989"/>
    </source>
</evidence>
<dbReference type="PROSITE" id="PS50801">
    <property type="entry name" value="STAS"/>
    <property type="match status" value="1"/>
</dbReference>
<feature type="transmembrane region" description="Helical" evidence="5">
    <location>
        <begin position="172"/>
        <end position="197"/>
    </location>
</feature>
<gene>
    <name evidence="7" type="primary">sulP</name>
    <name evidence="7" type="ORF">EYC98_18665</name>
</gene>
<feature type="transmembrane region" description="Helical" evidence="5">
    <location>
        <begin position="344"/>
        <end position="363"/>
    </location>
</feature>
<evidence type="ECO:0000256" key="1">
    <source>
        <dbReference type="ARBA" id="ARBA00004141"/>
    </source>
</evidence>
<organism evidence="7 8">
    <name type="scientific">Candidatus Litorirhabdus singularis</name>
    <dbReference type="NCBI Taxonomy" id="2518993"/>
    <lineage>
        <taxon>Bacteria</taxon>
        <taxon>Pseudomonadati</taxon>
        <taxon>Pseudomonadota</taxon>
        <taxon>Gammaproteobacteria</taxon>
        <taxon>Cellvibrionales</taxon>
        <taxon>Halieaceae</taxon>
        <taxon>Candidatus Litorirhabdus</taxon>
    </lineage>
</organism>
<name>A0ABT3TND6_9GAMM</name>
<dbReference type="Gene3D" id="3.30.750.24">
    <property type="entry name" value="STAS domain"/>
    <property type="match status" value="1"/>
</dbReference>
<accession>A0ABT3TND6</accession>
<feature type="domain" description="STAS" evidence="6">
    <location>
        <begin position="454"/>
        <end position="567"/>
    </location>
</feature>
<dbReference type="PANTHER" id="PTHR11814">
    <property type="entry name" value="SULFATE TRANSPORTER"/>
    <property type="match status" value="1"/>
</dbReference>
<dbReference type="RefSeq" id="WP_279246914.1">
    <property type="nucleotide sequence ID" value="NZ_SHNN01000004.1"/>
</dbReference>
<dbReference type="InterPro" id="IPR001902">
    <property type="entry name" value="SLC26A/SulP_fam"/>
</dbReference>
<feature type="transmembrane region" description="Helical" evidence="5">
    <location>
        <begin position="369"/>
        <end position="387"/>
    </location>
</feature>
<keyword evidence="4 5" id="KW-0472">Membrane</keyword>
<dbReference type="SUPFAM" id="SSF52091">
    <property type="entry name" value="SpoIIaa-like"/>
    <property type="match status" value="1"/>
</dbReference>
<comment type="caution">
    <text evidence="7">The sequence shown here is derived from an EMBL/GenBank/DDBJ whole genome shotgun (WGS) entry which is preliminary data.</text>
</comment>
<feature type="transmembrane region" description="Helical" evidence="5">
    <location>
        <begin position="75"/>
        <end position="95"/>
    </location>
</feature>
<feature type="transmembrane region" description="Helical" evidence="5">
    <location>
        <begin position="399"/>
        <end position="428"/>
    </location>
</feature>
<evidence type="ECO:0000313" key="8">
    <source>
        <dbReference type="Proteomes" id="UP001143362"/>
    </source>
</evidence>
<dbReference type="NCBIfam" id="TIGR00815">
    <property type="entry name" value="sulP"/>
    <property type="match status" value="1"/>
</dbReference>
<feature type="transmembrane region" description="Helical" evidence="5">
    <location>
        <begin position="134"/>
        <end position="152"/>
    </location>
</feature>
<evidence type="ECO:0000313" key="7">
    <source>
        <dbReference type="EMBL" id="MCX2982889.1"/>
    </source>
</evidence>
<feature type="transmembrane region" description="Helical" evidence="5">
    <location>
        <begin position="52"/>
        <end position="68"/>
    </location>
</feature>
<keyword evidence="3 5" id="KW-1133">Transmembrane helix</keyword>
<evidence type="ECO:0000256" key="4">
    <source>
        <dbReference type="ARBA" id="ARBA00023136"/>
    </source>
</evidence>
<dbReference type="Pfam" id="PF01740">
    <property type="entry name" value="STAS"/>
    <property type="match status" value="1"/>
</dbReference>
<feature type="transmembrane region" description="Helical" evidence="5">
    <location>
        <begin position="270"/>
        <end position="289"/>
    </location>
</feature>
<comment type="subcellular location">
    <subcellularLocation>
        <location evidence="1">Membrane</location>
        <topology evidence="1">Multi-pass membrane protein</topology>
    </subcellularLocation>
</comment>
<evidence type="ECO:0000256" key="2">
    <source>
        <dbReference type="ARBA" id="ARBA00022692"/>
    </source>
</evidence>
<sequence length="577" mass="60504">MSRLARLLPATGWLRQYTSAEFNSDLIAAAVVTVMLIPQSLAYAMLAGAPPVMGLYASILPLVAYALFGSSRTLSVGPVAIVSLMTATAVGQVVEPGSAEYISATITLALLSGVMMLLMGLLRFGMLANLLSHPVVAGFITASSIIIVLSQLKHILGISAQGENAFALTADLLANITATNLSTLCVGGFALAFLFWARKGLSPLLEAAGLSTANASRLAKAGPVLAVIVTTLAAWMLELDQRAVALVGAIPAGLPSLSLPTFEVNQWRELAGAALLISIIGYVESVSVGKTLAAKRGQRIDANQELIGLGAANVASAVSGGIPVTGGFSRSVVNFEAGAATQMASILTAIGIGLAALLLTPYLAYLPKATLAAAIIVAISSLIDLSSIKRAWLYSKSDFIAVATTIGITLGLGVELGVICGVVASIALHLHKTSQPHIAVVGEVPGTEHFRNVERHRVITTPRIVTLRIDESLYFANVSFVEDKIYAILAENPEVEHIILMCTAINEIDLSALEVLESVNERIRELGADLHLSEVKGPVMDALKKTDFLDKLTGKVYLSQHQAIAELEIATPSVYFP</sequence>